<sequence>MYYLLIITSLLVSTSLSGAGQPEDRISKIRAVNDLHMWIATYINMNHVLFNDPTSFISSINLRELHLLGNQTEYAYTDVKVSLTELIMPVNMLLESTTNDLKNMCSTFKMSQPLEVSGQYNATGKIDGQPISSSGTFRMDIINKMVLTGNIYLMIIDAGAEQIEDMFGIKKFELVEHHQAIWPYFQNFPSLLKESFNNMIEIEVNKLITHGIKMFNWKATDHFQKMSLRQVAVVMSKAFS</sequence>
<dbReference type="InterPro" id="IPR038606">
    <property type="entry name" value="To_sf"/>
</dbReference>
<name>A0A224XIX7_9HEMI</name>
<reference evidence="2" key="1">
    <citation type="journal article" date="2018" name="PLoS Negl. Trop. Dis.">
        <title>An insight into the salivary gland and fat body transcriptome of Panstrongylus lignarius (Hemiptera: Heteroptera), the main vector of Chagas disease in Peru.</title>
        <authorList>
            <person name="Nevoa J.C."/>
            <person name="Mendes M.T."/>
            <person name="da Silva M.V."/>
            <person name="Soares S.C."/>
            <person name="Oliveira C.J.F."/>
            <person name="Ribeiro J.M.C."/>
        </authorList>
    </citation>
    <scope>NUCLEOTIDE SEQUENCE</scope>
</reference>
<organism evidence="2">
    <name type="scientific">Panstrongylus lignarius</name>
    <dbReference type="NCBI Taxonomy" id="156445"/>
    <lineage>
        <taxon>Eukaryota</taxon>
        <taxon>Metazoa</taxon>
        <taxon>Ecdysozoa</taxon>
        <taxon>Arthropoda</taxon>
        <taxon>Hexapoda</taxon>
        <taxon>Insecta</taxon>
        <taxon>Pterygota</taxon>
        <taxon>Neoptera</taxon>
        <taxon>Paraneoptera</taxon>
        <taxon>Hemiptera</taxon>
        <taxon>Heteroptera</taxon>
        <taxon>Panheteroptera</taxon>
        <taxon>Cimicomorpha</taxon>
        <taxon>Reduviidae</taxon>
        <taxon>Triatominae</taxon>
        <taxon>Panstrongylus</taxon>
    </lineage>
</organism>
<accession>A0A224XIX7</accession>
<dbReference type="Gene3D" id="3.15.10.30">
    <property type="entry name" value="Haemolymph juvenile hormone binding protein"/>
    <property type="match status" value="1"/>
</dbReference>
<feature type="chain" id="PRO_5012465919" evidence="1">
    <location>
        <begin position="20"/>
        <end position="240"/>
    </location>
</feature>
<evidence type="ECO:0000313" key="2">
    <source>
        <dbReference type="EMBL" id="JAW12445.1"/>
    </source>
</evidence>
<keyword evidence="1" id="KW-0732">Signal</keyword>
<protein>
    <submittedName>
        <fullName evidence="2">Putative secreted protein</fullName>
    </submittedName>
</protein>
<feature type="signal peptide" evidence="1">
    <location>
        <begin position="1"/>
        <end position="19"/>
    </location>
</feature>
<dbReference type="AlphaFoldDB" id="A0A224XIX7"/>
<evidence type="ECO:0000256" key="1">
    <source>
        <dbReference type="SAM" id="SignalP"/>
    </source>
</evidence>
<dbReference type="EMBL" id="GFTR01003981">
    <property type="protein sequence ID" value="JAW12445.1"/>
    <property type="molecule type" value="Transcribed_RNA"/>
</dbReference>
<proteinExistence type="predicted"/>